<comment type="subunit">
    <text evidence="2">Homodimer.</text>
</comment>
<keyword evidence="6" id="KW-0224">Dipeptidase</keyword>
<dbReference type="GO" id="GO:0006508">
    <property type="term" value="P:proteolysis"/>
    <property type="evidence" value="ECO:0007669"/>
    <property type="project" value="UniProtKB-KW"/>
</dbReference>
<evidence type="ECO:0000259" key="16">
    <source>
        <dbReference type="SMART" id="SM01011"/>
    </source>
</evidence>
<comment type="catalytic activity">
    <reaction evidence="15">
        <text>Xaa-L-Pro dipeptide + H2O = an L-alpha-amino acid + L-proline</text>
        <dbReference type="Rhea" id="RHEA:76407"/>
        <dbReference type="ChEBI" id="CHEBI:15377"/>
        <dbReference type="ChEBI" id="CHEBI:59869"/>
        <dbReference type="ChEBI" id="CHEBI:60039"/>
        <dbReference type="ChEBI" id="CHEBI:195196"/>
        <dbReference type="EC" id="3.4.13.9"/>
    </reaction>
</comment>
<evidence type="ECO:0000256" key="7">
    <source>
        <dbReference type="ARBA" id="ARBA00023049"/>
    </source>
</evidence>
<evidence type="ECO:0000256" key="12">
    <source>
        <dbReference type="ARBA" id="ARBA00044252"/>
    </source>
</evidence>
<name>A0A2G8KR40_STIJA</name>
<keyword evidence="7" id="KW-0482">Metalloprotease</keyword>
<keyword evidence="8" id="KW-0464">Manganese</keyword>
<keyword evidence="3" id="KW-0645">Protease</keyword>
<dbReference type="EC" id="3.4.13.9" evidence="10"/>
<evidence type="ECO:0000256" key="11">
    <source>
        <dbReference type="ARBA" id="ARBA00044141"/>
    </source>
</evidence>
<comment type="caution">
    <text evidence="17">The sequence shown here is derived from an EMBL/GenBank/DDBJ whole genome shotgun (WGS) entry which is preliminary data.</text>
</comment>
<dbReference type="GO" id="GO:0030145">
    <property type="term" value="F:manganese ion binding"/>
    <property type="evidence" value="ECO:0007669"/>
    <property type="project" value="InterPro"/>
</dbReference>
<dbReference type="GO" id="GO:0070006">
    <property type="term" value="F:metalloaminopeptidase activity"/>
    <property type="evidence" value="ECO:0007669"/>
    <property type="project" value="InterPro"/>
</dbReference>
<evidence type="ECO:0000313" key="17">
    <source>
        <dbReference type="EMBL" id="PIK50473.1"/>
    </source>
</evidence>
<proteinExistence type="inferred from homology"/>
<dbReference type="SUPFAM" id="SSF53092">
    <property type="entry name" value="Creatinase/prolidase N-terminal domain"/>
    <property type="match status" value="1"/>
</dbReference>
<evidence type="ECO:0000256" key="14">
    <source>
        <dbReference type="ARBA" id="ARBA00044351"/>
    </source>
</evidence>
<dbReference type="InterPro" id="IPR029149">
    <property type="entry name" value="Creatin/AminoP/Spt16_N"/>
</dbReference>
<dbReference type="InterPro" id="IPR052433">
    <property type="entry name" value="X-Pro_dipept-like"/>
</dbReference>
<dbReference type="Pfam" id="PF00557">
    <property type="entry name" value="Peptidase_M24"/>
    <property type="match status" value="1"/>
</dbReference>
<comment type="cofactor">
    <cofactor evidence="1">
        <name>Mn(2+)</name>
        <dbReference type="ChEBI" id="CHEBI:29035"/>
    </cofactor>
</comment>
<keyword evidence="5" id="KW-0378">Hydrolase</keyword>
<organism evidence="17 18">
    <name type="scientific">Stichopus japonicus</name>
    <name type="common">Sea cucumber</name>
    <dbReference type="NCBI Taxonomy" id="307972"/>
    <lineage>
        <taxon>Eukaryota</taxon>
        <taxon>Metazoa</taxon>
        <taxon>Echinodermata</taxon>
        <taxon>Eleutherozoa</taxon>
        <taxon>Echinozoa</taxon>
        <taxon>Holothuroidea</taxon>
        <taxon>Aspidochirotacea</taxon>
        <taxon>Aspidochirotida</taxon>
        <taxon>Stichopodidae</taxon>
        <taxon>Apostichopus</taxon>
    </lineage>
</organism>
<dbReference type="SMART" id="SM01011">
    <property type="entry name" value="AMP_N"/>
    <property type="match status" value="1"/>
</dbReference>
<dbReference type="FunFam" id="3.90.230.10:FF:000002">
    <property type="entry name" value="Xaa-Pro aminopeptidase 3"/>
    <property type="match status" value="1"/>
</dbReference>
<evidence type="ECO:0000256" key="1">
    <source>
        <dbReference type="ARBA" id="ARBA00001936"/>
    </source>
</evidence>
<sequence length="512" mass="57458">MTRGSTWQFEWYAPTNMLVPPIQYKLNKETPEFSRGPASLTISVELHAENRKRLCSKLKKIKEVPAGAIIFLKGGEEELRNDTDVGPVFRQESYFHWAFGVEESGFFGAIAVDSGNAVLFCPELPKEYAVWLGKILPREHLQQRYAVDDVCFINKIADWFAGQKPSVILTLKGKNTDSGNYAEEATFTGIEKFTVNNSLLFPEIVECRVFKTAKELEILRYVCRISSEAHIEVMRKIKPGMKEFQIESMFQHYCYYNGGCRHTSYTCICASGANAAILHYGHAGEPNSRTMEAGDICNFDMGGEYYCYASDITCAYPVNGKFTDQQKKIYNTVLKANQAVFNAVKPGVLWTDMHLLAEKVILEELTSHGLLKGDISEMQKVNVGALFFPHGLGHLMGIDVHDVGGYPEGGNERSTLPGLKYLRTARVLEADMVLTIEPGCYFIESILEEAMSDEKYKGFLCPDVIRQYLKFGGIRIEDDVVITKNGAELLNHVPRTVEEIESVMAGGKFTKI</sequence>
<gene>
    <name evidence="17" type="ORF">BSL78_12602</name>
</gene>
<dbReference type="InterPro" id="IPR007865">
    <property type="entry name" value="Aminopep_P_N"/>
</dbReference>
<keyword evidence="18" id="KW-1185">Reference proteome</keyword>
<comment type="similarity">
    <text evidence="9">Belongs to the peptidase M24B family. Eukaryotic-type prolidase subfamily.</text>
</comment>
<evidence type="ECO:0000256" key="5">
    <source>
        <dbReference type="ARBA" id="ARBA00022801"/>
    </source>
</evidence>
<evidence type="ECO:0000256" key="9">
    <source>
        <dbReference type="ARBA" id="ARBA00043990"/>
    </source>
</evidence>
<dbReference type="EMBL" id="MRZV01000418">
    <property type="protein sequence ID" value="PIK50473.1"/>
    <property type="molecule type" value="Genomic_DNA"/>
</dbReference>
<protein>
    <recommendedName>
        <fullName evidence="11">Xaa-Pro dipeptidase</fullName>
        <ecNumber evidence="10">3.4.13.9</ecNumber>
    </recommendedName>
    <alternativeName>
        <fullName evidence="14">Imidodipeptidase</fullName>
    </alternativeName>
    <alternativeName>
        <fullName evidence="12">Peptidase D</fullName>
    </alternativeName>
    <alternativeName>
        <fullName evidence="13">Proline dipeptidase</fullName>
    </alternativeName>
</protein>
<accession>A0A2G8KR40</accession>
<dbReference type="InterPro" id="IPR000994">
    <property type="entry name" value="Pept_M24"/>
</dbReference>
<evidence type="ECO:0000256" key="13">
    <source>
        <dbReference type="ARBA" id="ARBA00044284"/>
    </source>
</evidence>
<dbReference type="AlphaFoldDB" id="A0A2G8KR40"/>
<evidence type="ECO:0000256" key="3">
    <source>
        <dbReference type="ARBA" id="ARBA00022670"/>
    </source>
</evidence>
<evidence type="ECO:0000256" key="4">
    <source>
        <dbReference type="ARBA" id="ARBA00022723"/>
    </source>
</evidence>
<dbReference type="SUPFAM" id="SSF55920">
    <property type="entry name" value="Creatinase/aminopeptidase"/>
    <property type="match status" value="1"/>
</dbReference>
<evidence type="ECO:0000256" key="2">
    <source>
        <dbReference type="ARBA" id="ARBA00011738"/>
    </source>
</evidence>
<dbReference type="PANTHER" id="PTHR48480:SF2">
    <property type="entry name" value="PEPTIDASE D"/>
    <property type="match status" value="1"/>
</dbReference>
<dbReference type="OrthoDB" id="10261878at2759"/>
<evidence type="ECO:0000256" key="8">
    <source>
        <dbReference type="ARBA" id="ARBA00023211"/>
    </source>
</evidence>
<reference evidence="17 18" key="1">
    <citation type="journal article" date="2017" name="PLoS Biol.">
        <title>The sea cucumber genome provides insights into morphological evolution and visceral regeneration.</title>
        <authorList>
            <person name="Zhang X."/>
            <person name="Sun L."/>
            <person name="Yuan J."/>
            <person name="Sun Y."/>
            <person name="Gao Y."/>
            <person name="Zhang L."/>
            <person name="Li S."/>
            <person name="Dai H."/>
            <person name="Hamel J.F."/>
            <person name="Liu C."/>
            <person name="Yu Y."/>
            <person name="Liu S."/>
            <person name="Lin W."/>
            <person name="Guo K."/>
            <person name="Jin S."/>
            <person name="Xu P."/>
            <person name="Storey K.B."/>
            <person name="Huan P."/>
            <person name="Zhang T."/>
            <person name="Zhou Y."/>
            <person name="Zhang J."/>
            <person name="Lin C."/>
            <person name="Li X."/>
            <person name="Xing L."/>
            <person name="Huo D."/>
            <person name="Sun M."/>
            <person name="Wang L."/>
            <person name="Mercier A."/>
            <person name="Li F."/>
            <person name="Yang H."/>
            <person name="Xiang J."/>
        </authorList>
    </citation>
    <scope>NUCLEOTIDE SEQUENCE [LARGE SCALE GENOMIC DNA]</scope>
    <source>
        <strain evidence="17">Shaxun</strain>
        <tissue evidence="17">Muscle</tissue>
    </source>
</reference>
<dbReference type="STRING" id="307972.A0A2G8KR40"/>
<keyword evidence="4" id="KW-0479">Metal-binding</keyword>
<dbReference type="Gene3D" id="3.40.350.10">
    <property type="entry name" value="Creatinase/prolidase N-terminal domain"/>
    <property type="match status" value="1"/>
</dbReference>
<dbReference type="Proteomes" id="UP000230750">
    <property type="component" value="Unassembled WGS sequence"/>
</dbReference>
<evidence type="ECO:0000313" key="18">
    <source>
        <dbReference type="Proteomes" id="UP000230750"/>
    </source>
</evidence>
<dbReference type="Gene3D" id="3.90.230.10">
    <property type="entry name" value="Creatinase/methionine aminopeptidase superfamily"/>
    <property type="match status" value="1"/>
</dbReference>
<dbReference type="Pfam" id="PF05195">
    <property type="entry name" value="AMP_N"/>
    <property type="match status" value="1"/>
</dbReference>
<dbReference type="PANTHER" id="PTHR48480">
    <property type="match status" value="1"/>
</dbReference>
<feature type="domain" description="Aminopeptidase P N-terminal" evidence="16">
    <location>
        <begin position="42"/>
        <end position="179"/>
    </location>
</feature>
<evidence type="ECO:0000256" key="15">
    <source>
        <dbReference type="ARBA" id="ARBA00048994"/>
    </source>
</evidence>
<dbReference type="InterPro" id="IPR036005">
    <property type="entry name" value="Creatinase/aminopeptidase-like"/>
</dbReference>
<evidence type="ECO:0000256" key="6">
    <source>
        <dbReference type="ARBA" id="ARBA00022997"/>
    </source>
</evidence>
<dbReference type="GO" id="GO:0102009">
    <property type="term" value="F:proline dipeptidase activity"/>
    <property type="evidence" value="ECO:0007669"/>
    <property type="project" value="UniProtKB-EC"/>
</dbReference>
<evidence type="ECO:0000256" key="10">
    <source>
        <dbReference type="ARBA" id="ARBA00044051"/>
    </source>
</evidence>
<dbReference type="CDD" id="cd01087">
    <property type="entry name" value="Prolidase"/>
    <property type="match status" value="1"/>
</dbReference>